<accession>A0A0L0FAV0</accession>
<name>A0A0L0FAV0_9EUKA</name>
<dbReference type="InterPro" id="IPR002110">
    <property type="entry name" value="Ankyrin_rpt"/>
</dbReference>
<gene>
    <name evidence="1" type="ORF">SARC_13558</name>
</gene>
<dbReference type="Proteomes" id="UP000054560">
    <property type="component" value="Unassembled WGS sequence"/>
</dbReference>
<dbReference type="RefSeq" id="XP_014147787.1">
    <property type="nucleotide sequence ID" value="XM_014292312.1"/>
</dbReference>
<dbReference type="Gene3D" id="1.25.40.20">
    <property type="entry name" value="Ankyrin repeat-containing domain"/>
    <property type="match status" value="1"/>
</dbReference>
<reference evidence="1 2" key="1">
    <citation type="submission" date="2011-02" db="EMBL/GenBank/DDBJ databases">
        <title>The Genome Sequence of Sphaeroforma arctica JP610.</title>
        <authorList>
            <consortium name="The Broad Institute Genome Sequencing Platform"/>
            <person name="Russ C."/>
            <person name="Cuomo C."/>
            <person name="Young S.K."/>
            <person name="Zeng Q."/>
            <person name="Gargeya S."/>
            <person name="Alvarado L."/>
            <person name="Berlin A."/>
            <person name="Chapman S.B."/>
            <person name="Chen Z."/>
            <person name="Freedman E."/>
            <person name="Gellesch M."/>
            <person name="Goldberg J."/>
            <person name="Griggs A."/>
            <person name="Gujja S."/>
            <person name="Heilman E."/>
            <person name="Heiman D."/>
            <person name="Howarth C."/>
            <person name="Mehta T."/>
            <person name="Neiman D."/>
            <person name="Pearson M."/>
            <person name="Roberts A."/>
            <person name="Saif S."/>
            <person name="Shea T."/>
            <person name="Shenoy N."/>
            <person name="Sisk P."/>
            <person name="Stolte C."/>
            <person name="Sykes S."/>
            <person name="White J."/>
            <person name="Yandava C."/>
            <person name="Burger G."/>
            <person name="Gray M.W."/>
            <person name="Holland P.W.H."/>
            <person name="King N."/>
            <person name="Lang F.B.F."/>
            <person name="Roger A.J."/>
            <person name="Ruiz-Trillo I."/>
            <person name="Haas B."/>
            <person name="Nusbaum C."/>
            <person name="Birren B."/>
        </authorList>
    </citation>
    <scope>NUCLEOTIDE SEQUENCE [LARGE SCALE GENOMIC DNA]</scope>
    <source>
        <strain evidence="1 2">JP610</strain>
    </source>
</reference>
<dbReference type="GeneID" id="25914062"/>
<evidence type="ECO:0000313" key="1">
    <source>
        <dbReference type="EMBL" id="KNC73885.1"/>
    </source>
</evidence>
<keyword evidence="2" id="KW-1185">Reference proteome</keyword>
<sequence>MGKGFGQLAGIYQSGIEVGRQKNAQTSGRSHALLVTEDVFLQCCMLGLTDIVKYMLHRKLGDPTIRDNMAIRMACRDGDTSIVEILLDDPNVDADADDGFCIIISSIHGRSDIVKMLLANGRVNPAVDDNYALEKACENGH</sequence>
<dbReference type="STRING" id="667725.A0A0L0FAV0"/>
<dbReference type="EMBL" id="KQ245026">
    <property type="protein sequence ID" value="KNC73885.1"/>
    <property type="molecule type" value="Genomic_DNA"/>
</dbReference>
<protein>
    <submittedName>
        <fullName evidence="1">Uncharacterized protein</fullName>
    </submittedName>
</protein>
<dbReference type="InterPro" id="IPR036770">
    <property type="entry name" value="Ankyrin_rpt-contain_sf"/>
</dbReference>
<organism evidence="1 2">
    <name type="scientific">Sphaeroforma arctica JP610</name>
    <dbReference type="NCBI Taxonomy" id="667725"/>
    <lineage>
        <taxon>Eukaryota</taxon>
        <taxon>Ichthyosporea</taxon>
        <taxon>Ichthyophonida</taxon>
        <taxon>Sphaeroforma</taxon>
    </lineage>
</organism>
<dbReference type="OrthoDB" id="2149210at2759"/>
<evidence type="ECO:0000313" key="2">
    <source>
        <dbReference type="Proteomes" id="UP000054560"/>
    </source>
</evidence>
<dbReference type="AlphaFoldDB" id="A0A0L0FAV0"/>
<dbReference type="Pfam" id="PF12796">
    <property type="entry name" value="Ank_2"/>
    <property type="match status" value="1"/>
</dbReference>
<proteinExistence type="predicted"/>
<dbReference type="SUPFAM" id="SSF140860">
    <property type="entry name" value="Pseudo ankyrin repeat-like"/>
    <property type="match status" value="1"/>
</dbReference>